<organism evidence="1 2">
    <name type="scientific">Leifsonia shinshuensis</name>
    <dbReference type="NCBI Taxonomy" id="150026"/>
    <lineage>
        <taxon>Bacteria</taxon>
        <taxon>Bacillati</taxon>
        <taxon>Actinomycetota</taxon>
        <taxon>Actinomycetes</taxon>
        <taxon>Micrococcales</taxon>
        <taxon>Microbacteriaceae</taxon>
        <taxon>Leifsonia</taxon>
    </lineage>
</organism>
<proteinExistence type="predicted"/>
<accession>A0A7G6Y805</accession>
<reference evidence="2" key="1">
    <citation type="submission" date="2019-09" db="EMBL/GenBank/DDBJ databases">
        <title>Antimicrobial potential of Antarctic Bacteria.</title>
        <authorList>
            <person name="Benaud N."/>
            <person name="Edwards R.J."/>
            <person name="Ferrari B.C."/>
        </authorList>
    </citation>
    <scope>NUCLEOTIDE SEQUENCE [LARGE SCALE GENOMIC DNA]</scope>
    <source>
        <strain evidence="2">INR9</strain>
    </source>
</reference>
<dbReference type="AlphaFoldDB" id="A0A7G6Y805"/>
<dbReference type="RefSeq" id="WP_185277796.1">
    <property type="nucleotide sequence ID" value="NZ_CP043641.1"/>
</dbReference>
<protein>
    <submittedName>
        <fullName evidence="1">Uncharacterized protein</fullName>
    </submittedName>
</protein>
<dbReference type="EMBL" id="CP043641">
    <property type="protein sequence ID" value="QNE34620.1"/>
    <property type="molecule type" value="Genomic_DNA"/>
</dbReference>
<sequence>MAVVAALALLPIGGAIVFVSGFALGVEYVRLSVPGRDLVAYSNAWAESVGILERDGLYYRETDCRLSYLMHGVLTHNAYEATIEDGRTIVRYDVVPGGPRWGELDLQEECSRGPG</sequence>
<evidence type="ECO:0000313" key="2">
    <source>
        <dbReference type="Proteomes" id="UP000515511"/>
    </source>
</evidence>
<gene>
    <name evidence="1" type="ORF">F1C12_05455</name>
</gene>
<dbReference type="Proteomes" id="UP000515511">
    <property type="component" value="Chromosome"/>
</dbReference>
<dbReference type="KEGG" id="lse:F1C12_05455"/>
<name>A0A7G6Y805_9MICO</name>
<evidence type="ECO:0000313" key="1">
    <source>
        <dbReference type="EMBL" id="QNE34620.1"/>
    </source>
</evidence>